<name>A0A2S0KPB2_9FIRM</name>
<dbReference type="PANTHER" id="PTHR34387">
    <property type="entry name" value="SLR1258 PROTEIN"/>
    <property type="match status" value="1"/>
</dbReference>
<organism evidence="1 2">
    <name type="scientific">Fastidiosipila sanguinis</name>
    <dbReference type="NCBI Taxonomy" id="236753"/>
    <lineage>
        <taxon>Bacteria</taxon>
        <taxon>Bacillati</taxon>
        <taxon>Bacillota</taxon>
        <taxon>Clostridia</taxon>
        <taxon>Eubacteriales</taxon>
        <taxon>Oscillospiraceae</taxon>
        <taxon>Fastidiosipila</taxon>
    </lineage>
</organism>
<dbReference type="KEGG" id="fsa:C5Q98_06395"/>
<dbReference type="AlphaFoldDB" id="A0A2S0KPB2"/>
<gene>
    <name evidence="1" type="ORF">C5Q98_06395</name>
</gene>
<evidence type="ECO:0008006" key="3">
    <source>
        <dbReference type="Google" id="ProtNLM"/>
    </source>
</evidence>
<dbReference type="EMBL" id="CP027226">
    <property type="protein sequence ID" value="AVM42863.1"/>
    <property type="molecule type" value="Genomic_DNA"/>
</dbReference>
<keyword evidence="2" id="KW-1185">Reference proteome</keyword>
<evidence type="ECO:0000313" key="1">
    <source>
        <dbReference type="EMBL" id="AVM42863.1"/>
    </source>
</evidence>
<sequence>MDKVLKVEASGIGKIKPNQIEINIVISRKSEIYEDAINLINQDLDRMLQALNEIGIERKQTKTTSLRVSNDYENYEENGVWKNKHVGYITTHQLKVKIDYNLDLLGDFMYKFSGLGINPEIDFDFTVKDKSEAIDTAIDNAIESAKVKAEKIAKSTGVKLGEIVAINYVGSNFAETNGTFYSADLMRGALNAKSSPDILVDEIVVTETVEISWSIE</sequence>
<dbReference type="GO" id="GO:0006974">
    <property type="term" value="P:DNA damage response"/>
    <property type="evidence" value="ECO:0007669"/>
    <property type="project" value="TreeGrafter"/>
</dbReference>
<dbReference type="InterPro" id="IPR007497">
    <property type="entry name" value="SIMPL/DUF541"/>
</dbReference>
<dbReference type="Proteomes" id="UP000237947">
    <property type="component" value="Chromosome"/>
</dbReference>
<evidence type="ECO:0000313" key="2">
    <source>
        <dbReference type="Proteomes" id="UP000237947"/>
    </source>
</evidence>
<reference evidence="2" key="1">
    <citation type="submission" date="2018-02" db="EMBL/GenBank/DDBJ databases">
        <authorList>
            <person name="Holder M.E."/>
            <person name="Ajami N.J."/>
            <person name="Petrosino J.F."/>
        </authorList>
    </citation>
    <scope>NUCLEOTIDE SEQUENCE [LARGE SCALE GENOMIC DNA]</scope>
    <source>
        <strain evidence="2">CCUG 47711</strain>
    </source>
</reference>
<dbReference type="RefSeq" id="WP_106012812.1">
    <property type="nucleotide sequence ID" value="NZ_CP027226.1"/>
</dbReference>
<dbReference type="OrthoDB" id="850697at2"/>
<dbReference type="Pfam" id="PF04402">
    <property type="entry name" value="SIMPL"/>
    <property type="match status" value="1"/>
</dbReference>
<dbReference type="Gene3D" id="3.30.110.170">
    <property type="entry name" value="Protein of unknown function (DUF541), domain 1"/>
    <property type="match status" value="1"/>
</dbReference>
<proteinExistence type="predicted"/>
<accession>A0A2S0KPB2</accession>
<dbReference type="InterPro" id="IPR052022">
    <property type="entry name" value="26kDa_periplasmic_antigen"/>
</dbReference>
<protein>
    <recommendedName>
        <fullName evidence="3">SIMPL domain-containing protein</fullName>
    </recommendedName>
</protein>
<dbReference type="Gene3D" id="3.30.70.2970">
    <property type="entry name" value="Protein of unknown function (DUF541), domain 2"/>
    <property type="match status" value="1"/>
</dbReference>
<dbReference type="PANTHER" id="PTHR34387:SF2">
    <property type="entry name" value="SLR1258 PROTEIN"/>
    <property type="match status" value="1"/>
</dbReference>